<sequence length="290" mass="32811">MFDPLIRSQMGKILMILRKCQGKQSQPEKNPYEAKKWFKTQFSGLRSDPARRPYIAYIGPPAPIQYIHSQNHFRPSTSGIQQKKFAFEKNLNRGLGRSPDKRAGPAEGGVLKLVHSKYTGPAPAEQKLWTKRIPGYERKIGVFELALYRRSFRRDFETTLERLTSDLTALRWNTYSNSAKATLYAAVTHQRKYKTGRLDDEESVVGEECLDGERKNTVVGGEKGGGCVWRPAAPLWGVVVMVPCKAPQGLNLPKSADRPMRERPGNLNGLLPFWEQPEEAMIDITCQFAT</sequence>
<protein>
    <submittedName>
        <fullName evidence="1">Uncharacterized protein</fullName>
    </submittedName>
</protein>
<organism evidence="1 2">
    <name type="scientific">Favolaschia claudopus</name>
    <dbReference type="NCBI Taxonomy" id="2862362"/>
    <lineage>
        <taxon>Eukaryota</taxon>
        <taxon>Fungi</taxon>
        <taxon>Dikarya</taxon>
        <taxon>Basidiomycota</taxon>
        <taxon>Agaricomycotina</taxon>
        <taxon>Agaricomycetes</taxon>
        <taxon>Agaricomycetidae</taxon>
        <taxon>Agaricales</taxon>
        <taxon>Marasmiineae</taxon>
        <taxon>Mycenaceae</taxon>
        <taxon>Favolaschia</taxon>
    </lineage>
</organism>
<accession>A0AAW0A141</accession>
<dbReference type="EMBL" id="JAWWNJ010000093">
    <property type="protein sequence ID" value="KAK6997177.1"/>
    <property type="molecule type" value="Genomic_DNA"/>
</dbReference>
<comment type="caution">
    <text evidence="1">The sequence shown here is derived from an EMBL/GenBank/DDBJ whole genome shotgun (WGS) entry which is preliminary data.</text>
</comment>
<gene>
    <name evidence="1" type="ORF">R3P38DRAFT_2798704</name>
</gene>
<dbReference type="Proteomes" id="UP001362999">
    <property type="component" value="Unassembled WGS sequence"/>
</dbReference>
<dbReference type="AlphaFoldDB" id="A0AAW0A141"/>
<reference evidence="1 2" key="1">
    <citation type="journal article" date="2024" name="J Genomics">
        <title>Draft genome sequencing and assembly of Favolaschia claudopus CIRM-BRFM 2984 isolated from oak limbs.</title>
        <authorList>
            <person name="Navarro D."/>
            <person name="Drula E."/>
            <person name="Chaduli D."/>
            <person name="Cazenave R."/>
            <person name="Ahrendt S."/>
            <person name="Wang J."/>
            <person name="Lipzen A."/>
            <person name="Daum C."/>
            <person name="Barry K."/>
            <person name="Grigoriev I.V."/>
            <person name="Favel A."/>
            <person name="Rosso M.N."/>
            <person name="Martin F."/>
        </authorList>
    </citation>
    <scope>NUCLEOTIDE SEQUENCE [LARGE SCALE GENOMIC DNA]</scope>
    <source>
        <strain evidence="1 2">CIRM-BRFM 2984</strain>
    </source>
</reference>
<keyword evidence="2" id="KW-1185">Reference proteome</keyword>
<evidence type="ECO:0000313" key="1">
    <source>
        <dbReference type="EMBL" id="KAK6997177.1"/>
    </source>
</evidence>
<proteinExistence type="predicted"/>
<evidence type="ECO:0000313" key="2">
    <source>
        <dbReference type="Proteomes" id="UP001362999"/>
    </source>
</evidence>
<name>A0AAW0A141_9AGAR</name>